<evidence type="ECO:0000256" key="2">
    <source>
        <dbReference type="ARBA" id="ARBA00007316"/>
    </source>
</evidence>
<keyword evidence="5" id="KW-1003">Cell membrane</keyword>
<dbReference type="Pfam" id="PF13614">
    <property type="entry name" value="AAA_31"/>
    <property type="match status" value="1"/>
</dbReference>
<feature type="domain" description="AAA" evidence="19">
    <location>
        <begin position="587"/>
        <end position="725"/>
    </location>
</feature>
<evidence type="ECO:0000259" key="18">
    <source>
        <dbReference type="Pfam" id="PF02706"/>
    </source>
</evidence>
<dbReference type="Pfam" id="PF02706">
    <property type="entry name" value="Wzz"/>
    <property type="match status" value="1"/>
</dbReference>
<evidence type="ECO:0000256" key="13">
    <source>
        <dbReference type="ARBA" id="ARBA00023136"/>
    </source>
</evidence>
<dbReference type="GO" id="GO:0005886">
    <property type="term" value="C:plasma membrane"/>
    <property type="evidence" value="ECO:0007669"/>
    <property type="project" value="UniProtKB-SubCell"/>
</dbReference>
<organism evidence="21 22">
    <name type="scientific">Winogradskyella aurantia</name>
    <dbReference type="NCBI Taxonomy" id="1915063"/>
    <lineage>
        <taxon>Bacteria</taxon>
        <taxon>Pseudomonadati</taxon>
        <taxon>Bacteroidota</taxon>
        <taxon>Flavobacteriia</taxon>
        <taxon>Flavobacteriales</taxon>
        <taxon>Flavobacteriaceae</taxon>
        <taxon>Winogradskyella</taxon>
    </lineage>
</organism>
<evidence type="ECO:0000256" key="1">
    <source>
        <dbReference type="ARBA" id="ARBA00004429"/>
    </source>
</evidence>
<evidence type="ECO:0000256" key="9">
    <source>
        <dbReference type="ARBA" id="ARBA00022741"/>
    </source>
</evidence>
<evidence type="ECO:0000256" key="11">
    <source>
        <dbReference type="ARBA" id="ARBA00022840"/>
    </source>
</evidence>
<keyword evidence="22" id="KW-1185">Reference proteome</keyword>
<dbReference type="CDD" id="cd05387">
    <property type="entry name" value="BY-kinase"/>
    <property type="match status" value="1"/>
</dbReference>
<protein>
    <recommendedName>
        <fullName evidence="4">non-specific protein-tyrosine kinase</fullName>
        <ecNumber evidence="4">2.7.10.2</ecNumber>
    </recommendedName>
</protein>
<dbReference type="InterPro" id="IPR050445">
    <property type="entry name" value="Bact_polysacc_biosynth/exp"/>
</dbReference>
<dbReference type="Proteomes" id="UP000216840">
    <property type="component" value="Unassembled WGS sequence"/>
</dbReference>
<dbReference type="Gene3D" id="3.40.50.300">
    <property type="entry name" value="P-loop containing nucleotide triphosphate hydrolases"/>
    <property type="match status" value="1"/>
</dbReference>
<keyword evidence="10 21" id="KW-0418">Kinase</keyword>
<evidence type="ECO:0000256" key="15">
    <source>
        <dbReference type="ARBA" id="ARBA00051245"/>
    </source>
</evidence>
<comment type="catalytic activity">
    <reaction evidence="15">
        <text>L-tyrosyl-[protein] + ATP = O-phospho-L-tyrosyl-[protein] + ADP + H(+)</text>
        <dbReference type="Rhea" id="RHEA:10596"/>
        <dbReference type="Rhea" id="RHEA-COMP:10136"/>
        <dbReference type="Rhea" id="RHEA-COMP:20101"/>
        <dbReference type="ChEBI" id="CHEBI:15378"/>
        <dbReference type="ChEBI" id="CHEBI:30616"/>
        <dbReference type="ChEBI" id="CHEBI:46858"/>
        <dbReference type="ChEBI" id="CHEBI:61978"/>
        <dbReference type="ChEBI" id="CHEBI:456216"/>
        <dbReference type="EC" id="2.7.10.2"/>
    </reaction>
</comment>
<evidence type="ECO:0000256" key="7">
    <source>
        <dbReference type="ARBA" id="ARBA00022679"/>
    </source>
</evidence>
<evidence type="ECO:0000313" key="21">
    <source>
        <dbReference type="EMBL" id="OZV68543.1"/>
    </source>
</evidence>
<evidence type="ECO:0000256" key="6">
    <source>
        <dbReference type="ARBA" id="ARBA00022519"/>
    </source>
</evidence>
<reference evidence="21 22" key="1">
    <citation type="submission" date="2017-05" db="EMBL/GenBank/DDBJ databases">
        <title>The draft genome sequence of Idiomarina salinarum WNB302.</title>
        <authorList>
            <person name="Sun Y."/>
            <person name="Chen B."/>
            <person name="Du Z."/>
        </authorList>
    </citation>
    <scope>NUCLEOTIDE SEQUENCE [LARGE SCALE GENOMIC DNA]</scope>
    <source>
        <strain evidence="21 22">WNB302</strain>
    </source>
</reference>
<feature type="coiled-coil region" evidence="16">
    <location>
        <begin position="363"/>
        <end position="426"/>
    </location>
</feature>
<comment type="similarity">
    <text evidence="3">Belongs to the etk/wzc family.</text>
</comment>
<dbReference type="EC" id="2.7.10.2" evidence="4"/>
<keyword evidence="8 17" id="KW-0812">Transmembrane</keyword>
<dbReference type="OrthoDB" id="9794577at2"/>
<dbReference type="AlphaFoldDB" id="A0A265UTA3"/>
<keyword evidence="16" id="KW-0175">Coiled coil</keyword>
<feature type="transmembrane region" description="Helical" evidence="17">
    <location>
        <begin position="20"/>
        <end position="39"/>
    </location>
</feature>
<feature type="domain" description="Tyrosine-protein kinase G-rich" evidence="20">
    <location>
        <begin position="447"/>
        <end position="517"/>
    </location>
</feature>
<comment type="subcellular location">
    <subcellularLocation>
        <location evidence="1">Cell inner membrane</location>
        <topology evidence="1">Multi-pass membrane protein</topology>
    </subcellularLocation>
</comment>
<keyword evidence="14" id="KW-0829">Tyrosine-protein kinase</keyword>
<dbReference type="PANTHER" id="PTHR32309:SF13">
    <property type="entry name" value="FERRIC ENTEROBACTIN TRANSPORT PROTEIN FEPE"/>
    <property type="match status" value="1"/>
</dbReference>
<evidence type="ECO:0000256" key="10">
    <source>
        <dbReference type="ARBA" id="ARBA00022777"/>
    </source>
</evidence>
<evidence type="ECO:0000256" key="14">
    <source>
        <dbReference type="ARBA" id="ARBA00023137"/>
    </source>
</evidence>
<dbReference type="Pfam" id="PF13807">
    <property type="entry name" value="GNVR"/>
    <property type="match status" value="1"/>
</dbReference>
<evidence type="ECO:0000256" key="17">
    <source>
        <dbReference type="SAM" id="Phobius"/>
    </source>
</evidence>
<proteinExistence type="inferred from homology"/>
<sequence>MDKNQISNSVDLRQNVELYISHWKIILLSVIICVSLAYTHLRYATSMYKANATIKIKDDGQANKLPTSMLEGGSQAIFGTSKGIEDEMKIMQSRSLLETVVKNLKLNIGIFERGSIKELERYENPPVSLSFFESDSIINSVNYVVYIKVKSTTDFLLFKDDGASLIDRDESEGILHGFGEKIETNFGGLVLTPNVGKYAPRVGSNIKIKIEPIRKVVGKYSKMIELSSDKESNIINLGIKETNPKKAIDILDEVIKSYNEDILSDKEDVVRITSDFINNRLQKVSEELEQVDYTAEQLQKKNRLTALNSQADINIQNEKATQSQIATTSNKIQLIEFLEEEISAEDRPSDMLPSDIGIGDPNTAQVTQRYNELVRERDRLLKNSSEKNPVVANLNDQIDALKQNLKSSLQNMKETSQLTLENLTKERNRISGQLYAAPTKARQFRDIKRQQDIKESLYLYLLQRREESAIKLGMYTPNAKIIDSAYSSYMPVAPNKMITYLAAILFGLAIPIGFIIITDLLDTRLYNKNDLLSILSIPYLGDIPKTSKKEKLIKKVDYSSKAEAFRILRSNIDFMLKDVKTKSKKLFVTSTKAQEGKSHTSVNLASSISYSNKRVLIIEMDIRIPKILNYLNIKSTNKVGLTDYIIDKSIIPEDIVVNHPDNSCLDIIPSGTIPPNPAELLMSDRVGELFQYFENKYDYIVADTSAVGLVSDTLLISKYADMFIYVVSADNVDKRQLKHVIEPLYEDNRLPRLSLLLNGVSSGKKGYGYGYGYGYGNSPGKKKKWYQRN</sequence>
<evidence type="ECO:0000259" key="20">
    <source>
        <dbReference type="Pfam" id="PF13807"/>
    </source>
</evidence>
<evidence type="ECO:0000256" key="3">
    <source>
        <dbReference type="ARBA" id="ARBA00008883"/>
    </source>
</evidence>
<keyword evidence="13 17" id="KW-0472">Membrane</keyword>
<dbReference type="InterPro" id="IPR027417">
    <property type="entry name" value="P-loop_NTPase"/>
</dbReference>
<dbReference type="RefSeq" id="WP_094968308.1">
    <property type="nucleotide sequence ID" value="NZ_NGJN01000004.1"/>
</dbReference>
<dbReference type="InterPro" id="IPR032807">
    <property type="entry name" value="GNVR"/>
</dbReference>
<dbReference type="PANTHER" id="PTHR32309">
    <property type="entry name" value="TYROSINE-PROTEIN KINASE"/>
    <property type="match status" value="1"/>
</dbReference>
<dbReference type="InterPro" id="IPR005702">
    <property type="entry name" value="Wzc-like_C"/>
</dbReference>
<gene>
    <name evidence="21" type="ORF">CA834_08700</name>
</gene>
<feature type="transmembrane region" description="Helical" evidence="17">
    <location>
        <begin position="497"/>
        <end position="517"/>
    </location>
</feature>
<dbReference type="GO" id="GO:0005524">
    <property type="term" value="F:ATP binding"/>
    <property type="evidence" value="ECO:0007669"/>
    <property type="project" value="UniProtKB-KW"/>
</dbReference>
<evidence type="ECO:0000259" key="19">
    <source>
        <dbReference type="Pfam" id="PF13614"/>
    </source>
</evidence>
<keyword evidence="12 17" id="KW-1133">Transmembrane helix</keyword>
<comment type="similarity">
    <text evidence="2">Belongs to the CpsD/CapB family.</text>
</comment>
<dbReference type="InterPro" id="IPR003856">
    <property type="entry name" value="LPS_length_determ_N"/>
</dbReference>
<dbReference type="EMBL" id="NGJN01000004">
    <property type="protein sequence ID" value="OZV68543.1"/>
    <property type="molecule type" value="Genomic_DNA"/>
</dbReference>
<evidence type="ECO:0000256" key="8">
    <source>
        <dbReference type="ARBA" id="ARBA00022692"/>
    </source>
</evidence>
<comment type="caution">
    <text evidence="21">The sequence shown here is derived from an EMBL/GenBank/DDBJ whole genome shotgun (WGS) entry which is preliminary data.</text>
</comment>
<evidence type="ECO:0000256" key="5">
    <source>
        <dbReference type="ARBA" id="ARBA00022475"/>
    </source>
</evidence>
<name>A0A265UTA3_9FLAO</name>
<keyword evidence="7" id="KW-0808">Transferase</keyword>
<evidence type="ECO:0000313" key="22">
    <source>
        <dbReference type="Proteomes" id="UP000216840"/>
    </source>
</evidence>
<keyword evidence="9" id="KW-0547">Nucleotide-binding</keyword>
<keyword evidence="11" id="KW-0067">ATP-binding</keyword>
<feature type="domain" description="Polysaccharide chain length determinant N-terminal" evidence="18">
    <location>
        <begin position="9"/>
        <end position="104"/>
    </location>
</feature>
<evidence type="ECO:0000256" key="16">
    <source>
        <dbReference type="SAM" id="Coils"/>
    </source>
</evidence>
<dbReference type="NCBIfam" id="TIGR01007">
    <property type="entry name" value="eps_fam"/>
    <property type="match status" value="1"/>
</dbReference>
<dbReference type="InterPro" id="IPR025669">
    <property type="entry name" value="AAA_dom"/>
</dbReference>
<evidence type="ECO:0000256" key="12">
    <source>
        <dbReference type="ARBA" id="ARBA00022989"/>
    </source>
</evidence>
<evidence type="ECO:0000256" key="4">
    <source>
        <dbReference type="ARBA" id="ARBA00011903"/>
    </source>
</evidence>
<dbReference type="GO" id="GO:0004715">
    <property type="term" value="F:non-membrane spanning protein tyrosine kinase activity"/>
    <property type="evidence" value="ECO:0007669"/>
    <property type="project" value="UniProtKB-EC"/>
</dbReference>
<keyword evidence="6" id="KW-0997">Cell inner membrane</keyword>
<accession>A0A265UTA3</accession>
<dbReference type="SUPFAM" id="SSF52540">
    <property type="entry name" value="P-loop containing nucleoside triphosphate hydrolases"/>
    <property type="match status" value="1"/>
</dbReference>